<keyword evidence="5 7" id="KW-1133">Transmembrane helix</keyword>
<evidence type="ECO:0000256" key="1">
    <source>
        <dbReference type="ARBA" id="ARBA00004651"/>
    </source>
</evidence>
<dbReference type="CDD" id="cd13138">
    <property type="entry name" value="MATE_yoeA_like"/>
    <property type="match status" value="1"/>
</dbReference>
<feature type="transmembrane region" description="Helical" evidence="7">
    <location>
        <begin position="417"/>
        <end position="437"/>
    </location>
</feature>
<evidence type="ECO:0000256" key="7">
    <source>
        <dbReference type="SAM" id="Phobius"/>
    </source>
</evidence>
<feature type="transmembrane region" description="Helical" evidence="7">
    <location>
        <begin position="386"/>
        <end position="405"/>
    </location>
</feature>
<reference evidence="8" key="2">
    <citation type="submission" date="2021-04" db="EMBL/GenBank/DDBJ databases">
        <authorList>
            <person name="Gilroy R."/>
        </authorList>
    </citation>
    <scope>NUCLEOTIDE SEQUENCE</scope>
    <source>
        <strain evidence="8">ChiSjej1B19-8411</strain>
    </source>
</reference>
<dbReference type="PIRSF" id="PIRSF006603">
    <property type="entry name" value="DinF"/>
    <property type="match status" value="1"/>
</dbReference>
<feature type="transmembrane region" description="Helical" evidence="7">
    <location>
        <begin position="91"/>
        <end position="113"/>
    </location>
</feature>
<evidence type="ECO:0000256" key="3">
    <source>
        <dbReference type="ARBA" id="ARBA00022475"/>
    </source>
</evidence>
<dbReference type="GO" id="GO:0005886">
    <property type="term" value="C:plasma membrane"/>
    <property type="evidence" value="ECO:0007669"/>
    <property type="project" value="UniProtKB-SubCell"/>
</dbReference>
<feature type="transmembrane region" description="Helical" evidence="7">
    <location>
        <begin position="21"/>
        <end position="38"/>
    </location>
</feature>
<proteinExistence type="predicted"/>
<dbReference type="EMBL" id="DXEX01000251">
    <property type="protein sequence ID" value="HIX60389.1"/>
    <property type="molecule type" value="Genomic_DNA"/>
</dbReference>
<evidence type="ECO:0000256" key="4">
    <source>
        <dbReference type="ARBA" id="ARBA00022692"/>
    </source>
</evidence>
<protein>
    <submittedName>
        <fullName evidence="8">MATE family efflux transporter</fullName>
    </submittedName>
</protein>
<feature type="transmembrane region" description="Helical" evidence="7">
    <location>
        <begin position="278"/>
        <end position="301"/>
    </location>
</feature>
<accession>A0A9D1WJK8</accession>
<comment type="caution">
    <text evidence="8">The sequence shown here is derived from an EMBL/GenBank/DDBJ whole genome shotgun (WGS) entry which is preliminary data.</text>
</comment>
<dbReference type="NCBIfam" id="TIGR00797">
    <property type="entry name" value="matE"/>
    <property type="match status" value="1"/>
</dbReference>
<dbReference type="Pfam" id="PF01554">
    <property type="entry name" value="MatE"/>
    <property type="match status" value="2"/>
</dbReference>
<dbReference type="PANTHER" id="PTHR43549">
    <property type="entry name" value="MULTIDRUG RESISTANCE PROTEIN YPNP-RELATED"/>
    <property type="match status" value="1"/>
</dbReference>
<dbReference type="InterPro" id="IPR048279">
    <property type="entry name" value="MdtK-like"/>
</dbReference>
<keyword evidence="3" id="KW-1003">Cell membrane</keyword>
<dbReference type="InterPro" id="IPR002528">
    <property type="entry name" value="MATE_fam"/>
</dbReference>
<dbReference type="AlphaFoldDB" id="A0A9D1WJK8"/>
<feature type="transmembrane region" description="Helical" evidence="7">
    <location>
        <begin position="133"/>
        <end position="155"/>
    </location>
</feature>
<name>A0A9D1WJK8_9FIRM</name>
<feature type="transmembrane region" description="Helical" evidence="7">
    <location>
        <begin position="313"/>
        <end position="339"/>
    </location>
</feature>
<evidence type="ECO:0000256" key="2">
    <source>
        <dbReference type="ARBA" id="ARBA00022448"/>
    </source>
</evidence>
<feature type="transmembrane region" description="Helical" evidence="7">
    <location>
        <begin position="233"/>
        <end position="258"/>
    </location>
</feature>
<keyword evidence="6 7" id="KW-0472">Membrane</keyword>
<dbReference type="GO" id="GO:0015297">
    <property type="term" value="F:antiporter activity"/>
    <property type="evidence" value="ECO:0007669"/>
    <property type="project" value="InterPro"/>
</dbReference>
<keyword evidence="2" id="KW-0813">Transport</keyword>
<evidence type="ECO:0000313" key="9">
    <source>
        <dbReference type="Proteomes" id="UP000886817"/>
    </source>
</evidence>
<dbReference type="GO" id="GO:0042910">
    <property type="term" value="F:xenobiotic transmembrane transporter activity"/>
    <property type="evidence" value="ECO:0007669"/>
    <property type="project" value="InterPro"/>
</dbReference>
<dbReference type="PANTHER" id="PTHR43549:SF3">
    <property type="entry name" value="MULTIDRUG RESISTANCE PROTEIN YPNP-RELATED"/>
    <property type="match status" value="1"/>
</dbReference>
<feature type="transmembrane region" description="Helical" evidence="7">
    <location>
        <begin position="167"/>
        <end position="186"/>
    </location>
</feature>
<sequence length="447" mass="47384">MNHDLTKGSVGKTLIRFSLPYLFSSFLQTFYGLVDLYVTGKFNGAGDISAVAIGSQVMHMLTVIIVGLAMGSTVNISLAAGRKQWKKAAGIIGNTALLFLGASLVLTVLLMVAVDGIVGIMSTPPEAATQARAYLLICFGGIPFITAYNVISCVFRGMGDSKSPMYFVGAACVLNIGLDYLFIGGLDMGAAGAAWGTVISQSVSVLIALVMLKRQKLGIQLRKEDFRLQRQSMKSILTVGIPVACQDGFIQVSFLIITMIANQRGVVIAASVGIVEKIIGFLFLVPSAMLSSISAIAAQNVGAGIHERAKKTLGYGIAIAAGFGICVGIVCQFASGPFVGLFSDDSEVVRMGAQYLRSYVWDCAAAGVHFCFSGFFCAYGKSGFSFLHNTISIICVRIPGAYLASRLFPDSLYPMGWAPPAGSILSSLICVGLYLAYRKRFFGAERG</sequence>
<reference evidence="8" key="1">
    <citation type="journal article" date="2021" name="PeerJ">
        <title>Extensive microbial diversity within the chicken gut microbiome revealed by metagenomics and culture.</title>
        <authorList>
            <person name="Gilroy R."/>
            <person name="Ravi A."/>
            <person name="Getino M."/>
            <person name="Pursley I."/>
            <person name="Horton D.L."/>
            <person name="Alikhan N.F."/>
            <person name="Baker D."/>
            <person name="Gharbi K."/>
            <person name="Hall N."/>
            <person name="Watson M."/>
            <person name="Adriaenssens E.M."/>
            <person name="Foster-Nyarko E."/>
            <person name="Jarju S."/>
            <person name="Secka A."/>
            <person name="Antonio M."/>
            <person name="Oren A."/>
            <person name="Chaudhuri R.R."/>
            <person name="La Ragione R."/>
            <person name="Hildebrand F."/>
            <person name="Pallen M.J."/>
        </authorList>
    </citation>
    <scope>NUCLEOTIDE SEQUENCE</scope>
    <source>
        <strain evidence="8">ChiSjej1B19-8411</strain>
    </source>
</reference>
<feature type="transmembrane region" description="Helical" evidence="7">
    <location>
        <begin position="58"/>
        <end position="79"/>
    </location>
</feature>
<feature type="transmembrane region" description="Helical" evidence="7">
    <location>
        <begin position="359"/>
        <end position="379"/>
    </location>
</feature>
<evidence type="ECO:0000313" key="8">
    <source>
        <dbReference type="EMBL" id="HIX60389.1"/>
    </source>
</evidence>
<gene>
    <name evidence="8" type="ORF">IAA45_11840</name>
</gene>
<evidence type="ECO:0000256" key="5">
    <source>
        <dbReference type="ARBA" id="ARBA00022989"/>
    </source>
</evidence>
<keyword evidence="4 7" id="KW-0812">Transmembrane</keyword>
<dbReference type="Proteomes" id="UP000886817">
    <property type="component" value="Unassembled WGS sequence"/>
</dbReference>
<organism evidence="8 9">
    <name type="scientific">Candidatus Blautia gallistercoris</name>
    <dbReference type="NCBI Taxonomy" id="2838490"/>
    <lineage>
        <taxon>Bacteria</taxon>
        <taxon>Bacillati</taxon>
        <taxon>Bacillota</taxon>
        <taxon>Clostridia</taxon>
        <taxon>Lachnospirales</taxon>
        <taxon>Lachnospiraceae</taxon>
        <taxon>Blautia</taxon>
    </lineage>
</organism>
<comment type="subcellular location">
    <subcellularLocation>
        <location evidence="1">Cell membrane</location>
        <topology evidence="1">Multi-pass membrane protein</topology>
    </subcellularLocation>
</comment>
<dbReference type="InterPro" id="IPR052031">
    <property type="entry name" value="Membrane_Transporter-Flippase"/>
</dbReference>
<feature type="transmembrane region" description="Helical" evidence="7">
    <location>
        <begin position="192"/>
        <end position="212"/>
    </location>
</feature>
<evidence type="ECO:0000256" key="6">
    <source>
        <dbReference type="ARBA" id="ARBA00023136"/>
    </source>
</evidence>